<dbReference type="RefSeq" id="XP_035538729.1">
    <property type="nucleotide sequence ID" value="XM_035682836.1"/>
</dbReference>
<feature type="region of interest" description="Disordered" evidence="1">
    <location>
        <begin position="36"/>
        <end position="63"/>
    </location>
</feature>
<protein>
    <submittedName>
        <fullName evidence="3">Uncharacterized protein LOC109002250 isoform X1</fullName>
    </submittedName>
</protein>
<evidence type="ECO:0000313" key="2">
    <source>
        <dbReference type="Proteomes" id="UP000235220"/>
    </source>
</evidence>
<organism evidence="2 3">
    <name type="scientific">Juglans regia</name>
    <name type="common">English walnut</name>
    <dbReference type="NCBI Taxonomy" id="51240"/>
    <lineage>
        <taxon>Eukaryota</taxon>
        <taxon>Viridiplantae</taxon>
        <taxon>Streptophyta</taxon>
        <taxon>Embryophyta</taxon>
        <taxon>Tracheophyta</taxon>
        <taxon>Spermatophyta</taxon>
        <taxon>Magnoliopsida</taxon>
        <taxon>eudicotyledons</taxon>
        <taxon>Gunneridae</taxon>
        <taxon>Pentapetalae</taxon>
        <taxon>rosids</taxon>
        <taxon>fabids</taxon>
        <taxon>Fagales</taxon>
        <taxon>Juglandaceae</taxon>
        <taxon>Juglans</taxon>
    </lineage>
</organism>
<feature type="region of interest" description="Disordered" evidence="1">
    <location>
        <begin position="88"/>
        <end position="107"/>
    </location>
</feature>
<accession>A0A6P9DTT9</accession>
<proteinExistence type="predicted"/>
<dbReference type="AlphaFoldDB" id="A0A6P9DTT9"/>
<dbReference type="InParanoid" id="A0A6P9DTT9"/>
<evidence type="ECO:0000313" key="3">
    <source>
        <dbReference type="RefSeq" id="XP_035538729.1"/>
    </source>
</evidence>
<dbReference type="Proteomes" id="UP000235220">
    <property type="component" value="Chromosome 11"/>
</dbReference>
<evidence type="ECO:0000256" key="1">
    <source>
        <dbReference type="SAM" id="MobiDB-lite"/>
    </source>
</evidence>
<sequence>MIMKTVLLGASDAAYQLRTNGLRGELCQRIKKKCKMKENAENRKTEGKKGSPRSNPPNLLIPTHYLPQISSSTQASLPNLLCARRRRDGEAPLPRGSPLRATVTVSSAREDDEMARVSIARNREGLLCARLRRSPLCATATGWRGSPLRATATVSSARDSDGLLCVDDPRKGLLMSLAESQKNVCCKNPFCSSRASYGNVERLSVICLSCNMPQLARAIIYLGLKRVFPFSRPKTLPKCWTLVESRLARQRSRYKKVCNLGWWMEPSQIACLGHNCGYKSMYLEKLVG</sequence>
<keyword evidence="2" id="KW-1185">Reference proteome</keyword>
<reference evidence="3" key="1">
    <citation type="submission" date="2025-08" db="UniProtKB">
        <authorList>
            <consortium name="RefSeq"/>
        </authorList>
    </citation>
    <scope>IDENTIFICATION</scope>
    <source>
        <tissue evidence="3">Leaves</tissue>
    </source>
</reference>
<dbReference type="GeneID" id="109002250"/>
<feature type="compositionally biased region" description="Basic and acidic residues" evidence="1">
    <location>
        <begin position="36"/>
        <end position="49"/>
    </location>
</feature>
<name>A0A6P9DTT9_JUGRE</name>
<gene>
    <name evidence="3" type="primary">LOC109002250</name>
</gene>